<sequence>MPAEWFKFIEYPIHGASQVLQIVIIVFLTTEFLKKKSDLQQAFYYVLYISYFVDSAGTIAQKSELFFKNNSDFVVIVRNMLLWYSYQIPGILELMMAFNRCTAIAFPSEHFKVCCF</sequence>
<evidence type="ECO:0000313" key="2">
    <source>
        <dbReference type="WBParaSite" id="Pan_g8713.t1"/>
    </source>
</evidence>
<dbReference type="AlphaFoldDB" id="A0A7E5A1V6"/>
<reference evidence="1" key="1">
    <citation type="journal article" date="2013" name="Genetics">
        <title>The draft genome and transcriptome of Panagrellus redivivus are shaped by the harsh demands of a free-living lifestyle.</title>
        <authorList>
            <person name="Srinivasan J."/>
            <person name="Dillman A.R."/>
            <person name="Macchietto M.G."/>
            <person name="Heikkinen L."/>
            <person name="Lakso M."/>
            <person name="Fracchia K.M."/>
            <person name="Antoshechkin I."/>
            <person name="Mortazavi A."/>
            <person name="Wong G."/>
            <person name="Sternberg P.W."/>
        </authorList>
    </citation>
    <scope>NUCLEOTIDE SEQUENCE [LARGE SCALE GENOMIC DNA]</scope>
    <source>
        <strain evidence="1">MT8872</strain>
    </source>
</reference>
<protein>
    <submittedName>
        <fullName evidence="2">Bestrophin homolog</fullName>
    </submittedName>
</protein>
<reference evidence="2" key="2">
    <citation type="submission" date="2020-10" db="UniProtKB">
        <authorList>
            <consortium name="WormBaseParasite"/>
        </authorList>
    </citation>
    <scope>IDENTIFICATION</scope>
</reference>
<evidence type="ECO:0000313" key="1">
    <source>
        <dbReference type="Proteomes" id="UP000492821"/>
    </source>
</evidence>
<organism evidence="1 2">
    <name type="scientific">Panagrellus redivivus</name>
    <name type="common">Microworm</name>
    <dbReference type="NCBI Taxonomy" id="6233"/>
    <lineage>
        <taxon>Eukaryota</taxon>
        <taxon>Metazoa</taxon>
        <taxon>Ecdysozoa</taxon>
        <taxon>Nematoda</taxon>
        <taxon>Chromadorea</taxon>
        <taxon>Rhabditida</taxon>
        <taxon>Tylenchina</taxon>
        <taxon>Panagrolaimomorpha</taxon>
        <taxon>Panagrolaimoidea</taxon>
        <taxon>Panagrolaimidae</taxon>
        <taxon>Panagrellus</taxon>
    </lineage>
</organism>
<accession>A0A7E5A1V6</accession>
<dbReference type="Proteomes" id="UP000492821">
    <property type="component" value="Unassembled WGS sequence"/>
</dbReference>
<proteinExistence type="predicted"/>
<dbReference type="WBParaSite" id="Pan_g8713.t1">
    <property type="protein sequence ID" value="Pan_g8713.t1"/>
    <property type="gene ID" value="Pan_g8713"/>
</dbReference>
<keyword evidence="1" id="KW-1185">Reference proteome</keyword>
<name>A0A7E5A1V6_PANRE</name>